<reference evidence="1 2" key="1">
    <citation type="journal article" date="2015" name="Genome Announc.">
        <title>Draft Genome Sequence of the Thermophile Thermus filiformis ATCC 43280, Producer of Carotenoid-(Di)glucoside-Branched Fatty Acid (Di)esters and Source of Hyperthermostable Enzymes of Biotechnological Interest.</title>
        <authorList>
            <person name="Mandelli F."/>
            <person name="Oliveira Ramires B."/>
            <person name="Couger M.B."/>
            <person name="Paixao D.A."/>
            <person name="Camilo C.M."/>
            <person name="Polikarpov I."/>
            <person name="Prade R."/>
            <person name="Riano-Pachon D.M."/>
            <person name="Squina F.M."/>
        </authorList>
    </citation>
    <scope>NUCLEOTIDE SEQUENCE [LARGE SCALE GENOMIC DNA]</scope>
    <source>
        <strain evidence="1 2">ATCC 43280</strain>
    </source>
</reference>
<dbReference type="AlphaFoldDB" id="A0A0A2WRM8"/>
<evidence type="ECO:0000313" key="2">
    <source>
        <dbReference type="Proteomes" id="UP000030364"/>
    </source>
</evidence>
<evidence type="ECO:0000313" key="1">
    <source>
        <dbReference type="EMBL" id="KGQ20965.2"/>
    </source>
</evidence>
<protein>
    <recommendedName>
        <fullName evidence="3">DUF4127 domain-containing protein</fullName>
    </recommendedName>
</protein>
<dbReference type="Proteomes" id="UP000030364">
    <property type="component" value="Unassembled WGS sequence"/>
</dbReference>
<dbReference type="InterPro" id="IPR025394">
    <property type="entry name" value="DUF4127"/>
</dbReference>
<evidence type="ECO:0008006" key="3">
    <source>
        <dbReference type="Google" id="ProtNLM"/>
    </source>
</evidence>
<keyword evidence="2" id="KW-1185">Reference proteome</keyword>
<accession>A0A0A2WRM8</accession>
<dbReference type="EMBL" id="JPSL02000038">
    <property type="protein sequence ID" value="KGQ20965.2"/>
    <property type="molecule type" value="Genomic_DNA"/>
</dbReference>
<gene>
    <name evidence="1" type="ORF">THFILI_05435</name>
</gene>
<name>A0A0A2WRM8_THEFI</name>
<sequence length="395" mass="43476">MASSLLAFLYLPLDDRPPNWAPCTWGLVVCPPREVYRGPEGADLFRLRAWLLATPGEGVVASLDALAYGGLLQSRHLPLPPEDALARLAPLLSWRVRYGGEVLLFGVVPRWDATRRERNLGVLRSLGSWTGLKGIYLEAVWDDALRNSPAPKEAEALPYPARPGADEAGQVLLLRALRPGLRVAAVYGEGLEAGRVTPYEGVPLARTLSGLLQSAKAEAVPLEADPDLVLYLYGGGDPRRALLDLMRLMARHPVALADLSRVNRGEARLMAYLLDLGLYGRLAAYASWGTPANNLGSALAQGGLFLRDSEGRLLRLAEAYLQYWWGEVGRPLVRARFPEPLGEEARSVRGAFWEVELEGRRLLLEEVGFPWRRSFEAEFSYRLLPAEGRGVDLAP</sequence>
<organism evidence="1 2">
    <name type="scientific">Thermus filiformis</name>
    <dbReference type="NCBI Taxonomy" id="276"/>
    <lineage>
        <taxon>Bacteria</taxon>
        <taxon>Thermotogati</taxon>
        <taxon>Deinococcota</taxon>
        <taxon>Deinococci</taxon>
        <taxon>Thermales</taxon>
        <taxon>Thermaceae</taxon>
        <taxon>Thermus</taxon>
    </lineage>
</organism>
<dbReference type="Pfam" id="PF13552">
    <property type="entry name" value="DUF4127"/>
    <property type="match status" value="2"/>
</dbReference>
<dbReference type="STRING" id="276.THFILI_05435"/>
<proteinExistence type="predicted"/>
<comment type="caution">
    <text evidence="1">The sequence shown here is derived from an EMBL/GenBank/DDBJ whole genome shotgun (WGS) entry which is preliminary data.</text>
</comment>